<comment type="caution">
    <text evidence="1">The sequence shown here is derived from an EMBL/GenBank/DDBJ whole genome shotgun (WGS) entry which is preliminary data.</text>
</comment>
<evidence type="ECO:0000313" key="2">
    <source>
        <dbReference type="Proteomes" id="UP000325690"/>
    </source>
</evidence>
<dbReference type="AlphaFoldDB" id="A0A5N5UPM3"/>
<reference evidence="1 2" key="1">
    <citation type="submission" date="2012-10" db="EMBL/GenBank/DDBJ databases">
        <title>The draft sequence of the Mycobacterium pheli genome.</title>
        <authorList>
            <person name="Pettersson B.M.F."/>
            <person name="Das S."/>
            <person name="Dasgupta S."/>
            <person name="Bhattacharya A."/>
            <person name="Kirsebom L.A."/>
        </authorList>
    </citation>
    <scope>NUCLEOTIDE SEQUENCE [LARGE SCALE GENOMIC DNA]</scope>
    <source>
        <strain evidence="1 2">CCUG 21000</strain>
    </source>
</reference>
<keyword evidence="2" id="KW-1185">Reference proteome</keyword>
<protein>
    <submittedName>
        <fullName evidence="1">Uncharacterized protein</fullName>
    </submittedName>
</protein>
<gene>
    <name evidence="1" type="ORF">MPHL21000_24975</name>
</gene>
<accession>A0A5N5UPM3</accession>
<organism evidence="1 2">
    <name type="scientific">Mycolicibacterium phlei DSM 43239 = CCUG 21000</name>
    <dbReference type="NCBI Taxonomy" id="1226750"/>
    <lineage>
        <taxon>Bacteria</taxon>
        <taxon>Bacillati</taxon>
        <taxon>Actinomycetota</taxon>
        <taxon>Actinomycetes</taxon>
        <taxon>Mycobacteriales</taxon>
        <taxon>Mycobacteriaceae</taxon>
        <taxon>Mycolicibacterium</taxon>
    </lineage>
</organism>
<dbReference type="Proteomes" id="UP000325690">
    <property type="component" value="Unassembled WGS sequence"/>
</dbReference>
<proteinExistence type="predicted"/>
<sequence>MRADRLSASAATIRSRVAAIESNGAADRISRASRRAAVRYRSWSRMRSKPARSARTVGVAVPRSIPAPQNSTRAAISALSEVSPATMSGTPWLSAYCTPPYPPLVIITSTWGISIRYGSQSVTRALPRIFRGMLPLMACR</sequence>
<name>A0A5N5UPM3_MYCPH</name>
<dbReference type="EMBL" id="ANBP01000055">
    <property type="protein sequence ID" value="KAB7751513.1"/>
    <property type="molecule type" value="Genomic_DNA"/>
</dbReference>
<evidence type="ECO:0000313" key="1">
    <source>
        <dbReference type="EMBL" id="KAB7751513.1"/>
    </source>
</evidence>